<feature type="chain" id="PRO_5020709669" description="Lipase" evidence="3">
    <location>
        <begin position="19"/>
        <end position="348"/>
    </location>
</feature>
<accession>A0A4P7MWG2</accession>
<proteinExistence type="predicted"/>
<evidence type="ECO:0000256" key="3">
    <source>
        <dbReference type="SAM" id="SignalP"/>
    </source>
</evidence>
<dbReference type="Pfam" id="PF03893">
    <property type="entry name" value="Lipase3_N"/>
    <property type="match status" value="1"/>
</dbReference>
<dbReference type="SUPFAM" id="SSF53474">
    <property type="entry name" value="alpha/beta-Hydrolases"/>
    <property type="match status" value="1"/>
</dbReference>
<dbReference type="CDD" id="cd00519">
    <property type="entry name" value="Lipase_3"/>
    <property type="match status" value="1"/>
</dbReference>
<dbReference type="InterPro" id="IPR051299">
    <property type="entry name" value="AB_hydrolase_lip/est"/>
</dbReference>
<gene>
    <name evidence="6" type="ORF">PoMZ_10128</name>
</gene>
<evidence type="ECO:0008006" key="8">
    <source>
        <dbReference type="Google" id="ProtNLM"/>
    </source>
</evidence>
<dbReference type="VEuPathDB" id="FungiDB:M_BR32_EuGene_00092201"/>
<dbReference type="Gene3D" id="3.40.50.1820">
    <property type="entry name" value="alpha/beta hydrolase"/>
    <property type="match status" value="1"/>
</dbReference>
<evidence type="ECO:0000259" key="5">
    <source>
        <dbReference type="Pfam" id="PF03893"/>
    </source>
</evidence>
<dbReference type="GO" id="GO:0016042">
    <property type="term" value="P:lipid catabolic process"/>
    <property type="evidence" value="ECO:0007669"/>
    <property type="project" value="InterPro"/>
</dbReference>
<dbReference type="Pfam" id="PF01764">
    <property type="entry name" value="Lipase_3"/>
    <property type="match status" value="1"/>
</dbReference>
<dbReference type="InterPro" id="IPR002921">
    <property type="entry name" value="Fungal_lipase-type"/>
</dbReference>
<evidence type="ECO:0000313" key="6">
    <source>
        <dbReference type="EMBL" id="QBZ54428.1"/>
    </source>
</evidence>
<protein>
    <recommendedName>
        <fullName evidence="8">Lipase</fullName>
    </recommendedName>
</protein>
<feature type="signal peptide" evidence="3">
    <location>
        <begin position="1"/>
        <end position="18"/>
    </location>
</feature>
<evidence type="ECO:0000256" key="1">
    <source>
        <dbReference type="ARBA" id="ARBA00022729"/>
    </source>
</evidence>
<dbReference type="PANTHER" id="PTHR46640:SF1">
    <property type="entry name" value="FUNGAL LIPASE-LIKE DOMAIN-CONTAINING PROTEIN-RELATED"/>
    <property type="match status" value="1"/>
</dbReference>
<keyword evidence="2" id="KW-0378">Hydrolase</keyword>
<dbReference type="EMBL" id="CP034204">
    <property type="protein sequence ID" value="QBZ54428.1"/>
    <property type="molecule type" value="Genomic_DNA"/>
</dbReference>
<reference evidence="6 7" key="1">
    <citation type="journal article" date="2019" name="Mol. Biol. Evol.">
        <title>Blast fungal genomes show frequent chromosomal changes, gene gains and losses, and effector gene turnover.</title>
        <authorList>
            <person name="Gomez Luciano L.B."/>
            <person name="Jason Tsai I."/>
            <person name="Chuma I."/>
            <person name="Tosa Y."/>
            <person name="Chen Y.H."/>
            <person name="Li J.Y."/>
            <person name="Li M.Y."/>
            <person name="Jade Lu M.Y."/>
            <person name="Nakayashiki H."/>
            <person name="Li W.H."/>
        </authorList>
    </citation>
    <scope>NUCLEOTIDE SEQUENCE [LARGE SCALE GENOMIC DNA]</scope>
    <source>
        <strain evidence="6">MZ5-1-6</strain>
    </source>
</reference>
<evidence type="ECO:0000313" key="7">
    <source>
        <dbReference type="Proteomes" id="UP000294847"/>
    </source>
</evidence>
<sequence length="348" mass="37757">MRFPSVLTLLATALTCSASVLPAGLTYTKTVEGRDVTVSETDLDNFRFYAQYSAATYCNDAAASGAAVACSNDGCPAVVANGAKIIRSLNQDTSTNTAGYLALDPKRKNIVLALRGSTSLRNWITNLTFLWTRCDFVQDCKLHTGFATAWSQVQADVLAAIADAKAQNPDYTVVVTGHSLGGAVATVAGVYLRQLGYPVEVYTYGSPRIGNQEFVQWVSTQAGNVEYRVTHIDDPVPRLPPIFLGYRHVTPEYWLNSGTSNTVNYTVANIKVCEGFANINCNGGSLGLDTNAHLYYLTDMIACGSNKFVFRRDDANAISDAELEQRLTMYAQMDREFVAALEANKTVA</sequence>
<keyword evidence="1 3" id="KW-0732">Signal</keyword>
<evidence type="ECO:0000259" key="4">
    <source>
        <dbReference type="Pfam" id="PF01764"/>
    </source>
</evidence>
<dbReference type="AlphaFoldDB" id="A0A4P7MWG2"/>
<dbReference type="InterPro" id="IPR029058">
    <property type="entry name" value="AB_hydrolase_fold"/>
</dbReference>
<dbReference type="PANTHER" id="PTHR46640">
    <property type="entry name" value="TRIACYLGLYCEROL LIPASE, PUTATIVE (AFU_ORTHOLOGUE AFUA_6G06510)-RELATED"/>
    <property type="match status" value="1"/>
</dbReference>
<feature type="domain" description="Mono-/di-acylglycerol lipase N-terminal" evidence="5">
    <location>
        <begin position="16"/>
        <end position="83"/>
    </location>
</feature>
<name>A0A4P7MWG2_PYROR</name>
<dbReference type="Proteomes" id="UP000294847">
    <property type="component" value="Chromosome 1"/>
</dbReference>
<evidence type="ECO:0000256" key="2">
    <source>
        <dbReference type="ARBA" id="ARBA00022801"/>
    </source>
</evidence>
<dbReference type="InterPro" id="IPR005592">
    <property type="entry name" value="Mono/diacylglycerol_lipase_N"/>
</dbReference>
<dbReference type="GO" id="GO:0016787">
    <property type="term" value="F:hydrolase activity"/>
    <property type="evidence" value="ECO:0007669"/>
    <property type="project" value="UniProtKB-KW"/>
</dbReference>
<feature type="domain" description="Fungal lipase-type" evidence="4">
    <location>
        <begin position="111"/>
        <end position="242"/>
    </location>
</feature>
<organism evidence="6 7">
    <name type="scientific">Pyricularia oryzae</name>
    <name type="common">Rice blast fungus</name>
    <name type="synonym">Magnaporthe oryzae</name>
    <dbReference type="NCBI Taxonomy" id="318829"/>
    <lineage>
        <taxon>Eukaryota</taxon>
        <taxon>Fungi</taxon>
        <taxon>Dikarya</taxon>
        <taxon>Ascomycota</taxon>
        <taxon>Pezizomycotina</taxon>
        <taxon>Sordariomycetes</taxon>
        <taxon>Sordariomycetidae</taxon>
        <taxon>Magnaporthales</taxon>
        <taxon>Pyriculariaceae</taxon>
        <taxon>Pyricularia</taxon>
    </lineage>
</organism>